<evidence type="ECO:0000256" key="1">
    <source>
        <dbReference type="ARBA" id="ARBA00022884"/>
    </source>
</evidence>
<evidence type="ECO:0000313" key="6">
    <source>
        <dbReference type="Proteomes" id="UP000326759"/>
    </source>
</evidence>
<feature type="compositionally biased region" description="Gly residues" evidence="3">
    <location>
        <begin position="185"/>
        <end position="212"/>
    </location>
</feature>
<dbReference type="Proteomes" id="UP000326759">
    <property type="component" value="Unassembled WGS sequence"/>
</dbReference>
<dbReference type="Pfam" id="PF00076">
    <property type="entry name" value="RRM_1"/>
    <property type="match status" value="1"/>
</dbReference>
<feature type="compositionally biased region" description="Gly residues" evidence="3">
    <location>
        <begin position="114"/>
        <end position="129"/>
    </location>
</feature>
<proteinExistence type="predicted"/>
<dbReference type="Gene3D" id="3.30.70.330">
    <property type="match status" value="1"/>
</dbReference>
<feature type="domain" description="RRM" evidence="4">
    <location>
        <begin position="29"/>
        <end position="102"/>
    </location>
</feature>
<evidence type="ECO:0000259" key="4">
    <source>
        <dbReference type="PROSITE" id="PS50102"/>
    </source>
</evidence>
<dbReference type="OrthoDB" id="5970at2759"/>
<protein>
    <submittedName>
        <fullName evidence="5">RNA-binding protein Rsf1</fullName>
    </submittedName>
</protein>
<feature type="compositionally biased region" description="Polar residues" evidence="3">
    <location>
        <begin position="312"/>
        <end position="336"/>
    </location>
</feature>
<feature type="region of interest" description="Disordered" evidence="3">
    <location>
        <begin position="268"/>
        <end position="398"/>
    </location>
</feature>
<gene>
    <name evidence="5" type="primary">Rsf1</name>
    <name evidence="5" type="ORF">Anas_01298</name>
</gene>
<dbReference type="EMBL" id="SEYY01000881">
    <property type="protein sequence ID" value="KAB7506315.1"/>
    <property type="molecule type" value="Genomic_DNA"/>
</dbReference>
<keyword evidence="1 2" id="KW-0694">RNA-binding</keyword>
<dbReference type="PROSITE" id="PS50102">
    <property type="entry name" value="RRM"/>
    <property type="match status" value="1"/>
</dbReference>
<feature type="compositionally biased region" description="Gly residues" evidence="3">
    <location>
        <begin position="139"/>
        <end position="165"/>
    </location>
</feature>
<evidence type="ECO:0000256" key="3">
    <source>
        <dbReference type="SAM" id="MobiDB-lite"/>
    </source>
</evidence>
<dbReference type="GO" id="GO:0003723">
    <property type="term" value="F:RNA binding"/>
    <property type="evidence" value="ECO:0007669"/>
    <property type="project" value="UniProtKB-UniRule"/>
</dbReference>
<feature type="region of interest" description="Disordered" evidence="3">
    <location>
        <begin position="98"/>
        <end position="255"/>
    </location>
</feature>
<reference evidence="5 6" key="1">
    <citation type="journal article" date="2019" name="PLoS Biol.">
        <title>Sex chromosomes control vertical transmission of feminizing Wolbachia symbionts in an isopod.</title>
        <authorList>
            <person name="Becking T."/>
            <person name="Chebbi M.A."/>
            <person name="Giraud I."/>
            <person name="Moumen B."/>
            <person name="Laverre T."/>
            <person name="Caubet Y."/>
            <person name="Peccoud J."/>
            <person name="Gilbert C."/>
            <person name="Cordaux R."/>
        </authorList>
    </citation>
    <scope>NUCLEOTIDE SEQUENCE [LARGE SCALE GENOMIC DNA]</scope>
    <source>
        <strain evidence="5">ANa2</strain>
        <tissue evidence="5">Whole body excluding digestive tract and cuticle</tissue>
    </source>
</reference>
<dbReference type="AlphaFoldDB" id="A0A5N5TJG1"/>
<organism evidence="5 6">
    <name type="scientific">Armadillidium nasatum</name>
    <dbReference type="NCBI Taxonomy" id="96803"/>
    <lineage>
        <taxon>Eukaryota</taxon>
        <taxon>Metazoa</taxon>
        <taxon>Ecdysozoa</taxon>
        <taxon>Arthropoda</taxon>
        <taxon>Crustacea</taxon>
        <taxon>Multicrustacea</taxon>
        <taxon>Malacostraca</taxon>
        <taxon>Eumalacostraca</taxon>
        <taxon>Peracarida</taxon>
        <taxon>Isopoda</taxon>
        <taxon>Oniscidea</taxon>
        <taxon>Crinocheta</taxon>
        <taxon>Armadillidiidae</taxon>
        <taxon>Armadillidium</taxon>
    </lineage>
</organism>
<dbReference type="SMART" id="SM00360">
    <property type="entry name" value="RRM"/>
    <property type="match status" value="1"/>
</dbReference>
<feature type="compositionally biased region" description="Low complexity" evidence="3">
    <location>
        <begin position="174"/>
        <end position="184"/>
    </location>
</feature>
<feature type="compositionally biased region" description="Polar residues" evidence="3">
    <location>
        <begin position="362"/>
        <end position="376"/>
    </location>
</feature>
<keyword evidence="6" id="KW-1185">Reference proteome</keyword>
<evidence type="ECO:0000313" key="5">
    <source>
        <dbReference type="EMBL" id="KAB7506315.1"/>
    </source>
</evidence>
<feature type="non-terminal residue" evidence="5">
    <location>
        <position position="1"/>
    </location>
</feature>
<dbReference type="InterPro" id="IPR012677">
    <property type="entry name" value="Nucleotide-bd_a/b_plait_sf"/>
</dbReference>
<accession>A0A5N5TJG1</accession>
<dbReference type="InterPro" id="IPR035979">
    <property type="entry name" value="RBD_domain_sf"/>
</dbReference>
<comment type="caution">
    <text evidence="5">The sequence shown here is derived from an EMBL/GenBank/DDBJ whole genome shotgun (WGS) entry which is preliminary data.</text>
</comment>
<name>A0A5N5TJG1_9CRUS</name>
<feature type="compositionally biased region" description="Low complexity" evidence="3">
    <location>
        <begin position="269"/>
        <end position="284"/>
    </location>
</feature>
<sequence>IFLEITDSFITVVDMSDTERPPMRGAGNTRVFLENLPKDVRKDEIDKEFSMYGKIAKVYLIYDPPGSGFVEYFDAGDAEFAASSMDGQDFLGSKLKTQLTRGGVPRGRPTTRRTGGGFPSRGRGFSGGFGDRDARFSMGRGGRGGGRGRGGGGGGFRGGRGGGFDSRGRGGRRGNSFGSSRGFGSPRGGGGFRGGFGKGYSDGGDYGRGGGRNYSRSDEGSSRGYDSYDGSGGYQDRYDDGSMGENGYNKYEKYPKFDKYEKDYDKYDSGYSKYGSSSSEKFSSYGGGPPRKDSYARSRSPLDFNSEGYRSASPSYQRNRSRSPYTRNVRNSYSSRNFEETPKSVSPQGTREAFDRSRRSSRNYASDRSGDSSTHSYGRKDYTSSSYGGRRSPMEGRY</sequence>
<dbReference type="InterPro" id="IPR000504">
    <property type="entry name" value="RRM_dom"/>
</dbReference>
<dbReference type="SUPFAM" id="SSF54928">
    <property type="entry name" value="RNA-binding domain, RBD"/>
    <property type="match status" value="1"/>
</dbReference>
<evidence type="ECO:0000256" key="2">
    <source>
        <dbReference type="PROSITE-ProRule" id="PRU00176"/>
    </source>
</evidence>